<organism evidence="1 2">
    <name type="scientific">Fimbriiglobus ruber</name>
    <dbReference type="NCBI Taxonomy" id="1908690"/>
    <lineage>
        <taxon>Bacteria</taxon>
        <taxon>Pseudomonadati</taxon>
        <taxon>Planctomycetota</taxon>
        <taxon>Planctomycetia</taxon>
        <taxon>Gemmatales</taxon>
        <taxon>Gemmataceae</taxon>
        <taxon>Fimbriiglobus</taxon>
    </lineage>
</organism>
<reference evidence="2" key="1">
    <citation type="submission" date="2017-06" db="EMBL/GenBank/DDBJ databases">
        <title>Genome analysis of Fimbriiglobus ruber SP5, the first member of the order Planctomycetales with confirmed chitinolytic capability.</title>
        <authorList>
            <person name="Ravin N.V."/>
            <person name="Rakitin A.L."/>
            <person name="Ivanova A.A."/>
            <person name="Beletsky A.V."/>
            <person name="Kulichevskaya I.S."/>
            <person name="Mardanov A.V."/>
            <person name="Dedysh S.N."/>
        </authorList>
    </citation>
    <scope>NUCLEOTIDE SEQUENCE [LARGE SCALE GENOMIC DNA]</scope>
    <source>
        <strain evidence="2">SP5</strain>
    </source>
</reference>
<comment type="caution">
    <text evidence="1">The sequence shown here is derived from an EMBL/GenBank/DDBJ whole genome shotgun (WGS) entry which is preliminary data.</text>
</comment>
<dbReference type="Proteomes" id="UP000214646">
    <property type="component" value="Unassembled WGS sequence"/>
</dbReference>
<dbReference type="RefSeq" id="WP_088256075.1">
    <property type="nucleotide sequence ID" value="NZ_NIDE01000007.1"/>
</dbReference>
<sequence length="332" mass="36086">MNTDTPTPDDPLGYRLDLADALEQSDGSEVDAARIVVAYARCVVFGATPSPETAARAAGQRAAALPEVVRQIEKWAASARSLGSRWVAADDPWEADELAQAMLEVRTDAWGIELVFGGGSEGGSVPAAIRGAITAFDEALRVQDDILGTIAQTNWFKNYRATVRPDLVSSAWWLGPNAFAVADAEKQVVPSLPPAEYWAVVRSVATWRTRFPRLVEPGLLAADVVPAAATPAIWTAQWRSPDGRHVARLTLPATTTSEDDKVPQPLAFRRADDSSPATELNDRVIRLGIVERAIDAQGRVQVTLAEFRERCDGRLFVGDPAEEWRLDIPTEH</sequence>
<name>A0A225DVC5_9BACT</name>
<dbReference type="EMBL" id="NIDE01000007">
    <property type="protein sequence ID" value="OWK41129.1"/>
    <property type="molecule type" value="Genomic_DNA"/>
</dbReference>
<gene>
    <name evidence="1" type="ORF">FRUB_05021</name>
</gene>
<keyword evidence="2" id="KW-1185">Reference proteome</keyword>
<proteinExistence type="predicted"/>
<protein>
    <submittedName>
        <fullName evidence="1">Uncharacterized protein</fullName>
    </submittedName>
</protein>
<accession>A0A225DVC5</accession>
<evidence type="ECO:0000313" key="2">
    <source>
        <dbReference type="Proteomes" id="UP000214646"/>
    </source>
</evidence>
<evidence type="ECO:0000313" key="1">
    <source>
        <dbReference type="EMBL" id="OWK41129.1"/>
    </source>
</evidence>
<dbReference type="AlphaFoldDB" id="A0A225DVC5"/>